<dbReference type="Pfam" id="PF01205">
    <property type="entry name" value="Impact_N"/>
    <property type="match status" value="1"/>
</dbReference>
<protein>
    <recommendedName>
        <fullName evidence="2">Impact N-terminal domain-containing protein</fullName>
    </recommendedName>
</protein>
<dbReference type="Gene3D" id="3.30.230.30">
    <property type="entry name" value="Impact, N-terminal domain"/>
    <property type="match status" value="1"/>
</dbReference>
<name>A0A553K4W4_9ACTN</name>
<evidence type="ECO:0000313" key="4">
    <source>
        <dbReference type="Proteomes" id="UP000317638"/>
    </source>
</evidence>
<comment type="caution">
    <text evidence="3">The sequence shown here is derived from an EMBL/GenBank/DDBJ whole genome shotgun (WGS) entry which is preliminary data.</text>
</comment>
<dbReference type="PROSITE" id="PS00910">
    <property type="entry name" value="UPF0029"/>
    <property type="match status" value="1"/>
</dbReference>
<dbReference type="InterPro" id="IPR020568">
    <property type="entry name" value="Ribosomal_Su5_D2-typ_SF"/>
</dbReference>
<dbReference type="InterPro" id="IPR023582">
    <property type="entry name" value="Impact"/>
</dbReference>
<evidence type="ECO:0000256" key="1">
    <source>
        <dbReference type="ARBA" id="ARBA00007665"/>
    </source>
</evidence>
<keyword evidence="4" id="KW-1185">Reference proteome</keyword>
<dbReference type="InterPro" id="IPR036956">
    <property type="entry name" value="Impact_N_sf"/>
</dbReference>
<dbReference type="PANTHER" id="PTHR16301">
    <property type="entry name" value="IMPACT-RELATED"/>
    <property type="match status" value="1"/>
</dbReference>
<dbReference type="Proteomes" id="UP000317638">
    <property type="component" value="Unassembled WGS sequence"/>
</dbReference>
<dbReference type="PANTHER" id="PTHR16301:SF20">
    <property type="entry name" value="IMPACT FAMILY MEMBER YIGZ"/>
    <property type="match status" value="1"/>
</dbReference>
<proteinExistence type="inferred from homology"/>
<sequence>MSDGFLTIDAAPGRGVDVELEIKRSRFLTRLRRVGSEDEARAVVEERRRAMFDARHHCSAFVLGPDARTARSSDDGEPAGTAGVPMLGVLNSNRLTDVVAVVTRYFGGIKLGAGGLVRAYSDAVARAVAAVGTRRVVRCDVLAVEVSAAEAGSVESQLRGLVLPDGTPVTVDGVDWAERATINLAVPRRGREDFDTALTTLSSGTLTATVVAERWVDQTSPSARSRSSLA</sequence>
<dbReference type="GO" id="GO:0006446">
    <property type="term" value="P:regulation of translational initiation"/>
    <property type="evidence" value="ECO:0007669"/>
    <property type="project" value="TreeGrafter"/>
</dbReference>
<comment type="similarity">
    <text evidence="1">Belongs to the IMPACT family.</text>
</comment>
<evidence type="ECO:0000313" key="3">
    <source>
        <dbReference type="EMBL" id="TRY19746.1"/>
    </source>
</evidence>
<dbReference type="GO" id="GO:0005737">
    <property type="term" value="C:cytoplasm"/>
    <property type="evidence" value="ECO:0007669"/>
    <property type="project" value="TreeGrafter"/>
</dbReference>
<organism evidence="3 4">
    <name type="scientific">Tessaracoccus rhinocerotis</name>
    <dbReference type="NCBI Taxonomy" id="1689449"/>
    <lineage>
        <taxon>Bacteria</taxon>
        <taxon>Bacillati</taxon>
        <taxon>Actinomycetota</taxon>
        <taxon>Actinomycetes</taxon>
        <taxon>Propionibacteriales</taxon>
        <taxon>Propionibacteriaceae</taxon>
        <taxon>Tessaracoccus</taxon>
    </lineage>
</organism>
<gene>
    <name evidence="3" type="ORF">FOJ82_02365</name>
</gene>
<reference evidence="3 4" key="1">
    <citation type="submission" date="2019-07" db="EMBL/GenBank/DDBJ databases">
        <authorList>
            <person name="Zhou L.-Y."/>
        </authorList>
    </citation>
    <scope>NUCLEOTIDE SEQUENCE [LARGE SCALE GENOMIC DNA]</scope>
    <source>
        <strain evidence="3 4">YIM 101269</strain>
    </source>
</reference>
<dbReference type="InterPro" id="IPR001498">
    <property type="entry name" value="Impact_N"/>
</dbReference>
<accession>A0A553K4W4</accession>
<feature type="domain" description="Impact N-terminal" evidence="2">
    <location>
        <begin position="23"/>
        <end position="127"/>
    </location>
</feature>
<dbReference type="InterPro" id="IPR020569">
    <property type="entry name" value="UPF0029_Impact_CS"/>
</dbReference>
<evidence type="ECO:0000259" key="2">
    <source>
        <dbReference type="Pfam" id="PF01205"/>
    </source>
</evidence>
<dbReference type="RefSeq" id="WP_143936833.1">
    <property type="nucleotide sequence ID" value="NZ_VKKG01000001.1"/>
</dbReference>
<dbReference type="EMBL" id="VKKG01000001">
    <property type="protein sequence ID" value="TRY19746.1"/>
    <property type="molecule type" value="Genomic_DNA"/>
</dbReference>
<dbReference type="OrthoDB" id="9813771at2"/>
<dbReference type="SUPFAM" id="SSF54211">
    <property type="entry name" value="Ribosomal protein S5 domain 2-like"/>
    <property type="match status" value="1"/>
</dbReference>
<dbReference type="AlphaFoldDB" id="A0A553K4W4"/>